<reference evidence="1" key="1">
    <citation type="submission" date="2021-01" db="EMBL/GenBank/DDBJ databases">
        <title>Complete genome sequence of Clostridiales bacterium R-7.</title>
        <authorList>
            <person name="Mahoney-Kurpe S.C."/>
            <person name="Palevich N."/>
            <person name="Koike S."/>
            <person name="Moon C.D."/>
            <person name="Attwood G.T."/>
        </authorList>
    </citation>
    <scope>NUCLEOTIDE SEQUENCE</scope>
    <source>
        <strain evidence="1">R-7</strain>
    </source>
</reference>
<gene>
    <name evidence="1" type="ORF">JYE49_05855</name>
</gene>
<organism evidence="1 2">
    <name type="scientific">Aristaeella hokkaidonensis</name>
    <dbReference type="NCBI Taxonomy" id="3046382"/>
    <lineage>
        <taxon>Bacteria</taxon>
        <taxon>Bacillati</taxon>
        <taxon>Bacillota</taxon>
        <taxon>Clostridia</taxon>
        <taxon>Eubacteriales</taxon>
        <taxon>Aristaeellaceae</taxon>
        <taxon>Aristaeella</taxon>
    </lineage>
</organism>
<sequence length="167" mass="18680">MIILLIKVLFGYKNVETFWIIREKVIKLEKKDIRTHIYNSMCSIIRRRYGAGIPTLKTIMPFRTPHAFHGIFISKYAKVESGCTIFQHVTIGQNELLQDEKKGSAIAPTIGKNCYIGAGAKIIGPCNIGDNVRIGAGAIVVENIPDNATVVMNKPRVIIREKTREKA</sequence>
<name>A0AC61N073_9FIRM</name>
<accession>A0AC61N073</accession>
<keyword evidence="2" id="KW-1185">Reference proteome</keyword>
<evidence type="ECO:0000313" key="2">
    <source>
        <dbReference type="Proteomes" id="UP000682782"/>
    </source>
</evidence>
<dbReference type="EMBL" id="CP068393">
    <property type="protein sequence ID" value="QUC68218.1"/>
    <property type="molecule type" value="Genomic_DNA"/>
</dbReference>
<proteinExistence type="predicted"/>
<evidence type="ECO:0000313" key="1">
    <source>
        <dbReference type="EMBL" id="QUC68218.1"/>
    </source>
</evidence>
<dbReference type="Proteomes" id="UP000682782">
    <property type="component" value="Chromosome"/>
</dbReference>
<protein>
    <submittedName>
        <fullName evidence="1">Serine acetyltransferase</fullName>
    </submittedName>
</protein>